<keyword evidence="2" id="KW-1133">Transmembrane helix</keyword>
<dbReference type="Proteomes" id="UP000178953">
    <property type="component" value="Unassembled WGS sequence"/>
</dbReference>
<keyword evidence="2" id="KW-0812">Transmembrane</keyword>
<evidence type="ECO:0000313" key="4">
    <source>
        <dbReference type="EMBL" id="OFJ53682.1"/>
    </source>
</evidence>
<feature type="compositionally biased region" description="Low complexity" evidence="1">
    <location>
        <begin position="294"/>
        <end position="305"/>
    </location>
</feature>
<feature type="transmembrane region" description="Helical" evidence="2">
    <location>
        <begin position="261"/>
        <end position="281"/>
    </location>
</feature>
<feature type="region of interest" description="Disordered" evidence="1">
    <location>
        <begin position="285"/>
        <end position="305"/>
    </location>
</feature>
<comment type="caution">
    <text evidence="4">The sequence shown here is derived from an EMBL/GenBank/DDBJ whole genome shotgun (WGS) entry which is preliminary data.</text>
</comment>
<dbReference type="InterPro" id="IPR055583">
    <property type="entry name" value="DUF7159"/>
</dbReference>
<evidence type="ECO:0000259" key="3">
    <source>
        <dbReference type="Pfam" id="PF23717"/>
    </source>
</evidence>
<accession>A0A1E8Q4Z6</accession>
<name>A0A1E8Q4Z6_9MYCO</name>
<feature type="domain" description="DUF7159" evidence="3">
    <location>
        <begin position="12"/>
        <end position="229"/>
    </location>
</feature>
<sequence>MAAAWSEGMRVDAVLGLSMTPHSVGVVLVGGQDADGATMDGNAFDVRTDAVDTPERAADAVRRTEALAAERGLRLHSIGVTWSEDADAEASVLIRSLADAGFDNVVPVRMPAATEALARGMAEVIGHDTTAVCVVEPDAVITLIVNARDGAVQTAFNHAIDSDESLAGWLSTIFTRADWQPEALVLVGSAGDFSTVAPFLEDVLSVPVYAPEEAQLALARGAALASAQTGDAPLDDEFAAFATRSHAAPRSRRARLPMAPAALLVAGVVTFVASVSVAISLEVTPTHDAPSPQPAAAADAPAAPV</sequence>
<keyword evidence="5" id="KW-1185">Reference proteome</keyword>
<feature type="non-terminal residue" evidence="4">
    <location>
        <position position="305"/>
    </location>
</feature>
<evidence type="ECO:0000256" key="1">
    <source>
        <dbReference type="SAM" id="MobiDB-lite"/>
    </source>
</evidence>
<organism evidence="4 5">
    <name type="scientific">Mycolicibacterium grossiae</name>
    <dbReference type="NCBI Taxonomy" id="1552759"/>
    <lineage>
        <taxon>Bacteria</taxon>
        <taxon>Bacillati</taxon>
        <taxon>Actinomycetota</taxon>
        <taxon>Actinomycetes</taxon>
        <taxon>Mycobacteriales</taxon>
        <taxon>Mycobacteriaceae</taxon>
        <taxon>Mycolicibacterium</taxon>
    </lineage>
</organism>
<protein>
    <recommendedName>
        <fullName evidence="3">DUF7159 domain-containing protein</fullName>
    </recommendedName>
</protein>
<dbReference type="AlphaFoldDB" id="A0A1E8Q4Z6"/>
<evidence type="ECO:0000256" key="2">
    <source>
        <dbReference type="SAM" id="Phobius"/>
    </source>
</evidence>
<proteinExistence type="predicted"/>
<reference evidence="4 5" key="1">
    <citation type="submission" date="2016-09" db="EMBL/GenBank/DDBJ databases">
        <title>genome sequence of Mycobacterium sp. 739 SCH.</title>
        <authorList>
            <person name="Greninger A.L."/>
            <person name="Qin X."/>
            <person name="Jerome K."/>
            <person name="Vora S."/>
            <person name="Quinn K."/>
        </authorList>
    </citation>
    <scope>NUCLEOTIDE SEQUENCE [LARGE SCALE GENOMIC DNA]</scope>
    <source>
        <strain evidence="4 5">SCH</strain>
    </source>
</reference>
<gene>
    <name evidence="4" type="ORF">BEL07_11495</name>
</gene>
<keyword evidence="2" id="KW-0472">Membrane</keyword>
<dbReference type="Pfam" id="PF23717">
    <property type="entry name" value="DUF7159"/>
    <property type="match status" value="1"/>
</dbReference>
<evidence type="ECO:0000313" key="5">
    <source>
        <dbReference type="Proteomes" id="UP000178953"/>
    </source>
</evidence>
<dbReference type="EMBL" id="MCHX01000022">
    <property type="protein sequence ID" value="OFJ53682.1"/>
    <property type="molecule type" value="Genomic_DNA"/>
</dbReference>